<evidence type="ECO:0000313" key="6">
    <source>
        <dbReference type="EMBL" id="CAF3797387.1"/>
    </source>
</evidence>
<evidence type="ECO:0000313" key="7">
    <source>
        <dbReference type="Proteomes" id="UP000663829"/>
    </source>
</evidence>
<gene>
    <name evidence="4" type="ORF">GPM918_LOCUS15044</name>
    <name evidence="3" type="ORF">OVA965_LOCUS15385</name>
    <name evidence="6" type="ORF">SRO942_LOCUS15044</name>
    <name evidence="5" type="ORF">TMI583_LOCUS15389</name>
</gene>
<dbReference type="EMBL" id="CAJNOK010006907">
    <property type="protein sequence ID" value="CAF1018065.1"/>
    <property type="molecule type" value="Genomic_DNA"/>
</dbReference>
<dbReference type="EMBL" id="CAJOBA010006915">
    <property type="protein sequence ID" value="CAF3787190.1"/>
    <property type="molecule type" value="Genomic_DNA"/>
</dbReference>
<evidence type="ECO:0000256" key="1">
    <source>
        <dbReference type="SAM" id="Coils"/>
    </source>
</evidence>
<dbReference type="Proteomes" id="UP000681722">
    <property type="component" value="Unassembled WGS sequence"/>
</dbReference>
<keyword evidence="1" id="KW-0175">Coiled coil</keyword>
<protein>
    <submittedName>
        <fullName evidence="4">Uncharacterized protein</fullName>
    </submittedName>
</protein>
<reference evidence="4" key="1">
    <citation type="submission" date="2021-02" db="EMBL/GenBank/DDBJ databases">
        <authorList>
            <person name="Nowell W R."/>
        </authorList>
    </citation>
    <scope>NUCLEOTIDE SEQUENCE</scope>
</reference>
<dbReference type="Gene3D" id="2.60.120.920">
    <property type="match status" value="1"/>
</dbReference>
<evidence type="ECO:0000313" key="5">
    <source>
        <dbReference type="EMBL" id="CAF3787190.1"/>
    </source>
</evidence>
<organism evidence="4 7">
    <name type="scientific">Didymodactylos carnosus</name>
    <dbReference type="NCBI Taxonomy" id="1234261"/>
    <lineage>
        <taxon>Eukaryota</taxon>
        <taxon>Metazoa</taxon>
        <taxon>Spiralia</taxon>
        <taxon>Gnathifera</taxon>
        <taxon>Rotifera</taxon>
        <taxon>Eurotatoria</taxon>
        <taxon>Bdelloidea</taxon>
        <taxon>Philodinida</taxon>
        <taxon>Philodinidae</taxon>
        <taxon>Didymodactylos</taxon>
    </lineage>
</organism>
<feature type="coiled-coil region" evidence="1">
    <location>
        <begin position="134"/>
        <end position="161"/>
    </location>
</feature>
<sequence length="318" mass="36376">MWLVILVFSVATTIIKSDLYENTCYPYRFIIESKNRTLVTLTAEHETLKTLYKVTVNDDDVTSLTNQYATDSGDLYDLLEDLVANHCTAKQVRSLKTLVINEIDGEDELELNFTVEISLRGAKRRAWNFLLKMEKVQMNDLERLERVIKDLTEKVNVITNHYMPCEKSISLKGASFNERKNGNHYSYSLLSVDKAFDLNDARYQHLTFKIGVSVDTRSYIGVTSASYYSGGDVTTTDDTYWLQVTTGMIYSKHIGTKAYTWAAKAGDNVTVIVDVKKLYVGFSLNSRCEHHWAFHLKRSSIFASVQMISNQEIFEIVE</sequence>
<keyword evidence="7" id="KW-1185">Reference proteome</keyword>
<accession>A0A814IU05</accession>
<dbReference type="EMBL" id="CAJNOQ010003713">
    <property type="protein sequence ID" value="CAF1026246.1"/>
    <property type="molecule type" value="Genomic_DNA"/>
</dbReference>
<evidence type="ECO:0000313" key="4">
    <source>
        <dbReference type="EMBL" id="CAF1026246.1"/>
    </source>
</evidence>
<dbReference type="AlphaFoldDB" id="A0A814IU05"/>
<dbReference type="Proteomes" id="UP000663829">
    <property type="component" value="Unassembled WGS sequence"/>
</dbReference>
<name>A0A814IU05_9BILA</name>
<evidence type="ECO:0000256" key="2">
    <source>
        <dbReference type="SAM" id="SignalP"/>
    </source>
</evidence>
<comment type="caution">
    <text evidence="4">The sequence shown here is derived from an EMBL/GenBank/DDBJ whole genome shotgun (WGS) entry which is preliminary data.</text>
</comment>
<dbReference type="EMBL" id="CAJOBC010003713">
    <property type="protein sequence ID" value="CAF3797387.1"/>
    <property type="molecule type" value="Genomic_DNA"/>
</dbReference>
<feature type="chain" id="PRO_5044131932" evidence="2">
    <location>
        <begin position="18"/>
        <end position="318"/>
    </location>
</feature>
<dbReference type="Proteomes" id="UP000677228">
    <property type="component" value="Unassembled WGS sequence"/>
</dbReference>
<keyword evidence="2" id="KW-0732">Signal</keyword>
<dbReference type="Proteomes" id="UP000682733">
    <property type="component" value="Unassembled WGS sequence"/>
</dbReference>
<feature type="signal peptide" evidence="2">
    <location>
        <begin position="1"/>
        <end position="17"/>
    </location>
</feature>
<dbReference type="InterPro" id="IPR043136">
    <property type="entry name" value="B30.2/SPRY_sf"/>
</dbReference>
<proteinExistence type="predicted"/>
<evidence type="ECO:0000313" key="3">
    <source>
        <dbReference type="EMBL" id="CAF1018065.1"/>
    </source>
</evidence>